<comment type="caution">
    <text evidence="2">The sequence shown here is derived from an EMBL/GenBank/DDBJ whole genome shotgun (WGS) entry which is preliminary data.</text>
</comment>
<evidence type="ECO:0000256" key="1">
    <source>
        <dbReference type="SAM" id="MobiDB-lite"/>
    </source>
</evidence>
<gene>
    <name evidence="2" type="ORF">Q6A51_10580</name>
</gene>
<feature type="region of interest" description="Disordered" evidence="1">
    <location>
        <begin position="1"/>
        <end position="23"/>
    </location>
</feature>
<keyword evidence="3" id="KW-1185">Reference proteome</keyword>
<dbReference type="RefSeq" id="WP_304574758.1">
    <property type="nucleotide sequence ID" value="NZ_JAUQOO010000006.1"/>
</dbReference>
<protein>
    <submittedName>
        <fullName evidence="2">Uncharacterized protein</fullName>
    </submittedName>
</protein>
<accession>A0ABT9CNZ9</accession>
<evidence type="ECO:0000313" key="3">
    <source>
        <dbReference type="Proteomes" id="UP001223016"/>
    </source>
</evidence>
<name>A0ABT9CNZ9_9PSED</name>
<dbReference type="Proteomes" id="UP001223016">
    <property type="component" value="Unassembled WGS sequence"/>
</dbReference>
<proteinExistence type="predicted"/>
<feature type="compositionally biased region" description="Basic and acidic residues" evidence="1">
    <location>
        <begin position="7"/>
        <end position="18"/>
    </location>
</feature>
<evidence type="ECO:0000313" key="2">
    <source>
        <dbReference type="EMBL" id="MDO7927225.1"/>
    </source>
</evidence>
<dbReference type="EMBL" id="JAUQOO010000006">
    <property type="protein sequence ID" value="MDO7927225.1"/>
    <property type="molecule type" value="Genomic_DNA"/>
</dbReference>
<reference evidence="2 3" key="1">
    <citation type="submission" date="2023-07" db="EMBL/GenBank/DDBJ databases">
        <title>Identification of four novel Pseudomonas species associated with bacterial leaf spot of cucurbits.</title>
        <authorList>
            <person name="Fullem K.R."/>
        </authorList>
    </citation>
    <scope>NUCLEOTIDE SEQUENCE [LARGE SCALE GENOMIC DNA]</scope>
    <source>
        <strain evidence="2 3">KFB 138</strain>
    </source>
</reference>
<organism evidence="2 3">
    <name type="scientific">Pseudomonas serbiensis</name>
    <dbReference type="NCBI Taxonomy" id="3064350"/>
    <lineage>
        <taxon>Bacteria</taxon>
        <taxon>Pseudomonadati</taxon>
        <taxon>Pseudomonadota</taxon>
        <taxon>Gammaproteobacteria</taxon>
        <taxon>Pseudomonadales</taxon>
        <taxon>Pseudomonadaceae</taxon>
        <taxon>Pseudomonas</taxon>
    </lineage>
</organism>
<sequence>MTKKHGTLQERRGARFDKSPSSATCACSLKTADIAIVPVRYALDRSRYDVEPAQLKPLPARG</sequence>